<evidence type="ECO:0000256" key="1">
    <source>
        <dbReference type="ARBA" id="ARBA00001947"/>
    </source>
</evidence>
<dbReference type="GO" id="GO:0006979">
    <property type="term" value="P:response to oxidative stress"/>
    <property type="evidence" value="ECO:0007669"/>
    <property type="project" value="InterPro"/>
</dbReference>
<dbReference type="EMBL" id="CP094984">
    <property type="protein sequence ID" value="UON93408.1"/>
    <property type="molecule type" value="Genomic_DNA"/>
</dbReference>
<dbReference type="Pfam" id="PF01641">
    <property type="entry name" value="SelR"/>
    <property type="match status" value="1"/>
</dbReference>
<dbReference type="PANTHER" id="PTHR10173:SF52">
    <property type="entry name" value="METHIONINE-R-SULFOXIDE REDUCTASE B1"/>
    <property type="match status" value="1"/>
</dbReference>
<keyword evidence="10" id="KW-1185">Reference proteome</keyword>
<dbReference type="Gene3D" id="2.170.150.20">
    <property type="entry name" value="Peptide methionine sulfoxide reductase"/>
    <property type="match status" value="1"/>
</dbReference>
<evidence type="ECO:0000256" key="6">
    <source>
        <dbReference type="ARBA" id="ARBA00048488"/>
    </source>
</evidence>
<evidence type="ECO:0000313" key="9">
    <source>
        <dbReference type="EMBL" id="UON93408.1"/>
    </source>
</evidence>
<feature type="domain" description="MsrB" evidence="7">
    <location>
        <begin position="16"/>
        <end position="140"/>
    </location>
</feature>
<dbReference type="FunFam" id="2.170.150.20:FF:000009">
    <property type="entry name" value="Peptide-methionine (R)-S-oxide reductase"/>
    <property type="match status" value="1"/>
</dbReference>
<evidence type="ECO:0000313" key="10">
    <source>
        <dbReference type="Proteomes" id="UP000829758"/>
    </source>
</evidence>
<dbReference type="GO" id="GO:0033743">
    <property type="term" value="F:peptide-methionine (R)-S-oxide reductase activity"/>
    <property type="evidence" value="ECO:0007669"/>
    <property type="project" value="UniProtKB-EC"/>
</dbReference>
<dbReference type="Proteomes" id="UP000829758">
    <property type="component" value="Chromosome"/>
</dbReference>
<gene>
    <name evidence="8" type="primary">msrB</name>
    <name evidence="8" type="ORF">LJ755_03360</name>
    <name evidence="9" type="ORF">MUK71_07335</name>
</gene>
<dbReference type="GO" id="GO:0030091">
    <property type="term" value="P:protein repair"/>
    <property type="evidence" value="ECO:0007669"/>
    <property type="project" value="InterPro"/>
</dbReference>
<dbReference type="InterPro" id="IPR002579">
    <property type="entry name" value="Met_Sox_Rdtase_MsrB_dom"/>
</dbReference>
<dbReference type="AlphaFoldDB" id="A0A9X1S7R1"/>
<name>A0A9X1S7R1_9MICC</name>
<protein>
    <recommendedName>
        <fullName evidence="2">peptide-methionine (R)-S-oxide reductase</fullName>
        <ecNumber evidence="2">1.8.4.12</ecNumber>
    </recommendedName>
</protein>
<keyword evidence="4" id="KW-0862">Zinc</keyword>
<evidence type="ECO:0000256" key="2">
    <source>
        <dbReference type="ARBA" id="ARBA00012499"/>
    </source>
</evidence>
<evidence type="ECO:0000313" key="11">
    <source>
        <dbReference type="Proteomes" id="UP001155145"/>
    </source>
</evidence>
<sequence>MTTEENAGTIPVQKSDEQWREELTPQEFAVLRQAGTERPYTGEYWDTKTAGVYQCRACGSELFTSNEKFDSHCGWPSFFAPLAEGKVRYLHDRSMGMDRIEVRCANCDSHMGHLFEGEGFDTPTDQRFCINSISVKLVPGETAGAAAE</sequence>
<accession>A0A9X1S7R1</accession>
<dbReference type="InterPro" id="IPR011057">
    <property type="entry name" value="Mss4-like_sf"/>
</dbReference>
<keyword evidence="3" id="KW-0479">Metal-binding</keyword>
<evidence type="ECO:0000256" key="5">
    <source>
        <dbReference type="ARBA" id="ARBA00023002"/>
    </source>
</evidence>
<dbReference type="SUPFAM" id="SSF51316">
    <property type="entry name" value="Mss4-like"/>
    <property type="match status" value="1"/>
</dbReference>
<organism evidence="8 11">
    <name type="scientific">Arthrobacter zhangbolii</name>
    <dbReference type="NCBI Taxonomy" id="2886936"/>
    <lineage>
        <taxon>Bacteria</taxon>
        <taxon>Bacillati</taxon>
        <taxon>Actinomycetota</taxon>
        <taxon>Actinomycetes</taxon>
        <taxon>Micrococcales</taxon>
        <taxon>Micrococcaceae</taxon>
        <taxon>Arthrobacter</taxon>
    </lineage>
</organism>
<evidence type="ECO:0000256" key="4">
    <source>
        <dbReference type="ARBA" id="ARBA00022833"/>
    </source>
</evidence>
<proteinExistence type="predicted"/>
<dbReference type="Proteomes" id="UP001155145">
    <property type="component" value="Unassembled WGS sequence"/>
</dbReference>
<dbReference type="NCBIfam" id="TIGR00357">
    <property type="entry name" value="peptide-methionine (R)-S-oxide reductase MsrB"/>
    <property type="match status" value="1"/>
</dbReference>
<keyword evidence="5 8" id="KW-0560">Oxidoreductase</keyword>
<dbReference type="PANTHER" id="PTHR10173">
    <property type="entry name" value="METHIONINE SULFOXIDE REDUCTASE"/>
    <property type="match status" value="1"/>
</dbReference>
<comment type="cofactor">
    <cofactor evidence="1">
        <name>Zn(2+)</name>
        <dbReference type="ChEBI" id="CHEBI:29105"/>
    </cofactor>
</comment>
<dbReference type="EMBL" id="JAJFZT010000001">
    <property type="protein sequence ID" value="MCC3271765.1"/>
    <property type="molecule type" value="Genomic_DNA"/>
</dbReference>
<dbReference type="EC" id="1.8.4.12" evidence="2"/>
<evidence type="ECO:0000313" key="8">
    <source>
        <dbReference type="EMBL" id="MCC3271765.1"/>
    </source>
</evidence>
<evidence type="ECO:0000259" key="7">
    <source>
        <dbReference type="PROSITE" id="PS51790"/>
    </source>
</evidence>
<dbReference type="RefSeq" id="WP_227927965.1">
    <property type="nucleotide sequence ID" value="NZ_CP094984.1"/>
</dbReference>
<dbReference type="InterPro" id="IPR028427">
    <property type="entry name" value="Met_Sox_Rdtase_MsrB"/>
</dbReference>
<dbReference type="PROSITE" id="PS51790">
    <property type="entry name" value="MSRB"/>
    <property type="match status" value="1"/>
</dbReference>
<dbReference type="GO" id="GO:0005737">
    <property type="term" value="C:cytoplasm"/>
    <property type="evidence" value="ECO:0007669"/>
    <property type="project" value="TreeGrafter"/>
</dbReference>
<reference evidence="8" key="1">
    <citation type="submission" date="2021-10" db="EMBL/GenBank/DDBJ databases">
        <title>Novel species in genus Arthrobacter.</title>
        <authorList>
            <person name="Liu Y."/>
        </authorList>
    </citation>
    <scope>NUCLEOTIDE SEQUENCE</scope>
    <source>
        <strain evidence="10">zg-Y462</strain>
        <strain evidence="8">Zg-Y462</strain>
    </source>
</reference>
<dbReference type="GO" id="GO:0046872">
    <property type="term" value="F:metal ion binding"/>
    <property type="evidence" value="ECO:0007669"/>
    <property type="project" value="UniProtKB-KW"/>
</dbReference>
<evidence type="ECO:0000256" key="3">
    <source>
        <dbReference type="ARBA" id="ARBA00022723"/>
    </source>
</evidence>
<comment type="catalytic activity">
    <reaction evidence="6">
        <text>L-methionyl-[protein] + [thioredoxin]-disulfide + H2O = L-methionyl-(R)-S-oxide-[protein] + [thioredoxin]-dithiol</text>
        <dbReference type="Rhea" id="RHEA:24164"/>
        <dbReference type="Rhea" id="RHEA-COMP:10698"/>
        <dbReference type="Rhea" id="RHEA-COMP:10700"/>
        <dbReference type="Rhea" id="RHEA-COMP:12313"/>
        <dbReference type="Rhea" id="RHEA-COMP:12314"/>
        <dbReference type="ChEBI" id="CHEBI:15377"/>
        <dbReference type="ChEBI" id="CHEBI:16044"/>
        <dbReference type="ChEBI" id="CHEBI:29950"/>
        <dbReference type="ChEBI" id="CHEBI:45764"/>
        <dbReference type="ChEBI" id="CHEBI:50058"/>
        <dbReference type="EC" id="1.8.4.12"/>
    </reaction>
</comment>